<evidence type="ECO:0000256" key="5">
    <source>
        <dbReference type="ARBA" id="ARBA00047984"/>
    </source>
</evidence>
<evidence type="ECO:0000259" key="6">
    <source>
        <dbReference type="PROSITE" id="PS51192"/>
    </source>
</evidence>
<dbReference type="InterPro" id="IPR014001">
    <property type="entry name" value="Helicase_ATP-bd"/>
</dbReference>
<proteinExistence type="predicted"/>
<evidence type="ECO:0000256" key="1">
    <source>
        <dbReference type="ARBA" id="ARBA00022741"/>
    </source>
</evidence>
<gene>
    <name evidence="8" type="ORF">EWB00_007326</name>
</gene>
<accession>A0A4Z2CUW0</accession>
<dbReference type="InterPro" id="IPR027417">
    <property type="entry name" value="P-loop_NTPase"/>
</dbReference>
<dbReference type="EMBL" id="SKCS01000416">
    <property type="protein sequence ID" value="TNN08039.1"/>
    <property type="molecule type" value="Genomic_DNA"/>
</dbReference>
<dbReference type="GO" id="GO:0003724">
    <property type="term" value="F:RNA helicase activity"/>
    <property type="evidence" value="ECO:0007669"/>
    <property type="project" value="UniProtKB-EC"/>
</dbReference>
<sequence>MTQILNVHAFLEHSFPKSENLIPDSLERDLIQQYIRIPYHNIPIYRDAMTGRVVNPDVNFKRSCATATYCGINTGNTKVEPTIMKSVHEINKQALCSTKTGFTLQNCVLKSANYSMGLPSIPNLIDELLKMASEDVVHNLCFPKSYLLRSTAQINEAGTFLLPKRETVTFLKRRVRTRKPCESYAIIEDTTTPLPTLTKLIQNPALNWNFELDTFQKRAILCLENNQTIFVAGHTSSGKTVIAEYACAVCLRRGSRVIYTSPVKALSNQKFYDFRERFGGDVGLITGDIKLAPDAQLLIMTTEILHNMLYSESEVIKDLEIVILDEVHYINDPDRGYIWEQIMIMLPSHVLLVMLSATVPNNFELADWLGRVRGCEIHVIVTEKRPIPLEHYLYTGTGEQYTGHLHLIVDKNNCFVDSGYRMAAEVSTFPKLSPRPFTNVRGKEAFFMIIKNTWLGFVRLLKERDLLPVIAFSFSRSSLETLAKNLSSVDLTSTNEKQQINKFFSLTTSCLRKCDRKLASVKFIRDLTKRGLAVHHAGMLPVLKETVEFLFRIGLVKILFATETFSTGVNMPARCVVFTSIDKYDGHMIRPLSSSEYTQMAGRAGRRGLDAKGYVIILVSSVGKSLKSSVTGLPTEGVLRSVILGTQTRLVSQFKVTYSMILNLHRSSSLTLRDVMKRSFMEAASHRWETEQRQHLSFLNKKLDETTTLISSNDSNQTSVNSVSAFTENNDDLSESLFVYLDVRVKCPYNGIECCDSISAYYQLCYRYRQLTQSLIRTLSTKYERYLRNIFCPGRVILLHVTIKQSVWLVPGVIVNYYWETKKNGKDQLLFRAILWKLPTDSPTFFTKKQEGESETSAVVGSNNKISTAPVGEDNHSWYNCEYDEIEEKILRNIKGSCNTQWEETPVPPHLVPVFMPSVSVASVAYIMHLGKIQNN</sequence>
<dbReference type="GO" id="GO:0003676">
    <property type="term" value="F:nucleic acid binding"/>
    <property type="evidence" value="ECO:0007669"/>
    <property type="project" value="InterPro"/>
</dbReference>
<keyword evidence="1" id="KW-0547">Nucleotide-binding</keyword>
<dbReference type="InterPro" id="IPR050699">
    <property type="entry name" value="RNA-DNA_Helicase"/>
</dbReference>
<dbReference type="PROSITE" id="PS51192">
    <property type="entry name" value="HELICASE_ATP_BIND_1"/>
    <property type="match status" value="1"/>
</dbReference>
<dbReference type="SMART" id="SM00487">
    <property type="entry name" value="DEXDc"/>
    <property type="match status" value="1"/>
</dbReference>
<keyword evidence="3 8" id="KW-0347">Helicase</keyword>
<reference evidence="8 9" key="1">
    <citation type="submission" date="2019-03" db="EMBL/GenBank/DDBJ databases">
        <title>An improved genome assembly of the fluke Schistosoma japonicum.</title>
        <authorList>
            <person name="Hu W."/>
            <person name="Luo F."/>
            <person name="Yin M."/>
            <person name="Mo X."/>
            <person name="Sun C."/>
            <person name="Wu Q."/>
            <person name="Zhu B."/>
            <person name="Xiang M."/>
            <person name="Wang J."/>
            <person name="Wang Y."/>
            <person name="Zhang T."/>
            <person name="Xu B."/>
            <person name="Zheng H."/>
            <person name="Feng Z."/>
        </authorList>
    </citation>
    <scope>NUCLEOTIDE SEQUENCE [LARGE SCALE GENOMIC DNA]</scope>
    <source>
        <strain evidence="8">HuSjv2</strain>
        <tissue evidence="8">Worms</tissue>
    </source>
</reference>
<dbReference type="PROSITE" id="PS51194">
    <property type="entry name" value="HELICASE_CTER"/>
    <property type="match status" value="1"/>
</dbReference>
<keyword evidence="2" id="KW-0378">Hydrolase</keyword>
<dbReference type="Gene3D" id="3.40.50.300">
    <property type="entry name" value="P-loop containing nucleotide triphosphate hydrolases"/>
    <property type="match status" value="2"/>
</dbReference>
<feature type="domain" description="Helicase ATP-binding" evidence="6">
    <location>
        <begin position="220"/>
        <end position="377"/>
    </location>
</feature>
<dbReference type="InterPro" id="IPR001650">
    <property type="entry name" value="Helicase_C-like"/>
</dbReference>
<evidence type="ECO:0000256" key="2">
    <source>
        <dbReference type="ARBA" id="ARBA00022801"/>
    </source>
</evidence>
<dbReference type="AlphaFoldDB" id="A0A4Z2CUW0"/>
<evidence type="ECO:0000259" key="7">
    <source>
        <dbReference type="PROSITE" id="PS51194"/>
    </source>
</evidence>
<dbReference type="FunFam" id="3.40.50.300:FF:000190">
    <property type="entry name" value="ATP-dependent RNA helicase"/>
    <property type="match status" value="1"/>
</dbReference>
<dbReference type="InterPro" id="IPR011545">
    <property type="entry name" value="DEAD/DEAH_box_helicase_dom"/>
</dbReference>
<evidence type="ECO:0000256" key="4">
    <source>
        <dbReference type="ARBA" id="ARBA00022840"/>
    </source>
</evidence>
<dbReference type="CDD" id="cd18795">
    <property type="entry name" value="SF2_C_Ski2"/>
    <property type="match status" value="1"/>
</dbReference>
<keyword evidence="4" id="KW-0067">ATP-binding</keyword>
<evidence type="ECO:0000313" key="9">
    <source>
        <dbReference type="Proteomes" id="UP000311919"/>
    </source>
</evidence>
<dbReference type="GO" id="GO:0005524">
    <property type="term" value="F:ATP binding"/>
    <property type="evidence" value="ECO:0007669"/>
    <property type="project" value="UniProtKB-KW"/>
</dbReference>
<protein>
    <submittedName>
        <fullName evidence="8">Helicase SKI2W</fullName>
    </submittedName>
</protein>
<feature type="domain" description="Helicase C-terminal" evidence="7">
    <location>
        <begin position="478"/>
        <end position="662"/>
    </location>
</feature>
<evidence type="ECO:0000256" key="3">
    <source>
        <dbReference type="ARBA" id="ARBA00022806"/>
    </source>
</evidence>
<evidence type="ECO:0000313" key="8">
    <source>
        <dbReference type="EMBL" id="TNN08039.1"/>
    </source>
</evidence>
<dbReference type="SMART" id="SM00490">
    <property type="entry name" value="HELICc"/>
    <property type="match status" value="1"/>
</dbReference>
<dbReference type="SUPFAM" id="SSF52540">
    <property type="entry name" value="P-loop containing nucleoside triphosphate hydrolases"/>
    <property type="match status" value="1"/>
</dbReference>
<dbReference type="PANTHER" id="PTHR12131:SF1">
    <property type="entry name" value="ATP-DEPENDENT RNA HELICASE SUPV3L1, MITOCHONDRIAL-RELATED"/>
    <property type="match status" value="1"/>
</dbReference>
<dbReference type="STRING" id="6182.A0A4Z2CUW0"/>
<dbReference type="OrthoDB" id="64767at2759"/>
<dbReference type="Pfam" id="PF00270">
    <property type="entry name" value="DEAD"/>
    <property type="match status" value="1"/>
</dbReference>
<keyword evidence="9" id="KW-1185">Reference proteome</keyword>
<dbReference type="GO" id="GO:0070478">
    <property type="term" value="P:nuclear-transcribed mRNA catabolic process, 3'-5' exonucleolytic nonsense-mediated decay"/>
    <property type="evidence" value="ECO:0007669"/>
    <property type="project" value="TreeGrafter"/>
</dbReference>
<dbReference type="PANTHER" id="PTHR12131">
    <property type="entry name" value="ATP-DEPENDENT RNA AND DNA HELICASE"/>
    <property type="match status" value="1"/>
</dbReference>
<dbReference type="GO" id="GO:0055087">
    <property type="term" value="C:Ski complex"/>
    <property type="evidence" value="ECO:0007669"/>
    <property type="project" value="TreeGrafter"/>
</dbReference>
<comment type="catalytic activity">
    <reaction evidence="5">
        <text>ATP + H2O = ADP + phosphate + H(+)</text>
        <dbReference type="Rhea" id="RHEA:13065"/>
        <dbReference type="ChEBI" id="CHEBI:15377"/>
        <dbReference type="ChEBI" id="CHEBI:15378"/>
        <dbReference type="ChEBI" id="CHEBI:30616"/>
        <dbReference type="ChEBI" id="CHEBI:43474"/>
        <dbReference type="ChEBI" id="CHEBI:456216"/>
        <dbReference type="EC" id="3.6.4.13"/>
    </reaction>
</comment>
<comment type="caution">
    <text evidence="8">The sequence shown here is derived from an EMBL/GenBank/DDBJ whole genome shotgun (WGS) entry which is preliminary data.</text>
</comment>
<dbReference type="GO" id="GO:0016787">
    <property type="term" value="F:hydrolase activity"/>
    <property type="evidence" value="ECO:0007669"/>
    <property type="project" value="UniProtKB-KW"/>
</dbReference>
<dbReference type="Pfam" id="PF00271">
    <property type="entry name" value="Helicase_C"/>
    <property type="match status" value="1"/>
</dbReference>
<organism evidence="8 9">
    <name type="scientific">Schistosoma japonicum</name>
    <name type="common">Blood fluke</name>
    <dbReference type="NCBI Taxonomy" id="6182"/>
    <lineage>
        <taxon>Eukaryota</taxon>
        <taxon>Metazoa</taxon>
        <taxon>Spiralia</taxon>
        <taxon>Lophotrochozoa</taxon>
        <taxon>Platyhelminthes</taxon>
        <taxon>Trematoda</taxon>
        <taxon>Digenea</taxon>
        <taxon>Strigeidida</taxon>
        <taxon>Schistosomatoidea</taxon>
        <taxon>Schistosomatidae</taxon>
        <taxon>Schistosoma</taxon>
    </lineage>
</organism>
<dbReference type="Proteomes" id="UP000311919">
    <property type="component" value="Unassembled WGS sequence"/>
</dbReference>
<name>A0A4Z2CUW0_SCHJA</name>